<dbReference type="PANTHER" id="PTHR45927:SF6">
    <property type="entry name" value="PROTEIN LYK5"/>
    <property type="match status" value="1"/>
</dbReference>
<reference evidence="3 4" key="1">
    <citation type="journal article" date="2018" name="Sci. Data">
        <title>The draft genome sequence of cork oak.</title>
        <authorList>
            <person name="Ramos A.M."/>
            <person name="Usie A."/>
            <person name="Barbosa P."/>
            <person name="Barros P.M."/>
            <person name="Capote T."/>
            <person name="Chaves I."/>
            <person name="Simoes F."/>
            <person name="Abreu I."/>
            <person name="Carrasquinho I."/>
            <person name="Faro C."/>
            <person name="Guimaraes J.B."/>
            <person name="Mendonca D."/>
            <person name="Nobrega F."/>
            <person name="Rodrigues L."/>
            <person name="Saibo N.J.M."/>
            <person name="Varela M.C."/>
            <person name="Egas C."/>
            <person name="Matos J."/>
            <person name="Miguel C.M."/>
            <person name="Oliveira M.M."/>
            <person name="Ricardo C.P."/>
            <person name="Goncalves S."/>
        </authorList>
    </citation>
    <scope>NUCLEOTIDE SEQUENCE [LARGE SCALE GENOMIC DNA]</scope>
    <source>
        <strain evidence="4">cv. HL8</strain>
    </source>
</reference>
<keyword evidence="4" id="KW-1185">Reference proteome</keyword>
<dbReference type="EMBL" id="PKMF04000295">
    <property type="protein sequence ID" value="KAK7838900.1"/>
    <property type="molecule type" value="Genomic_DNA"/>
</dbReference>
<dbReference type="Pfam" id="PF23446">
    <property type="entry name" value="LysM1_NFP_LYK"/>
    <property type="match status" value="1"/>
</dbReference>
<keyword evidence="1" id="KW-0732">Signal</keyword>
<evidence type="ECO:0000256" key="1">
    <source>
        <dbReference type="SAM" id="SignalP"/>
    </source>
</evidence>
<feature type="signal peptide" evidence="1">
    <location>
        <begin position="1"/>
        <end position="26"/>
    </location>
</feature>
<proteinExistence type="predicted"/>
<feature type="chain" id="PRO_5043721159" evidence="1">
    <location>
        <begin position="27"/>
        <end position="115"/>
    </location>
</feature>
<protein>
    <submittedName>
        <fullName evidence="3">Protein lyk5</fullName>
    </submittedName>
</protein>
<gene>
    <name evidence="3" type="primary">LYK5_3</name>
    <name evidence="3" type="ORF">CFP56_018948</name>
</gene>
<dbReference type="Proteomes" id="UP000237347">
    <property type="component" value="Unassembled WGS sequence"/>
</dbReference>
<name>A0AAW0KJ55_QUESU</name>
<comment type="caution">
    <text evidence="3">The sequence shown here is derived from an EMBL/GenBank/DDBJ whole genome shotgun (WGS) entry which is preliminary data.</text>
</comment>
<evidence type="ECO:0000259" key="2">
    <source>
        <dbReference type="Pfam" id="PF23446"/>
    </source>
</evidence>
<dbReference type="PANTHER" id="PTHR45927">
    <property type="entry name" value="LYSM-DOMAIN RECEPTOR-LIKE KINASE-RELATED"/>
    <property type="match status" value="1"/>
</dbReference>
<dbReference type="InterPro" id="IPR056561">
    <property type="entry name" value="NFP_LYK_LysM1"/>
</dbReference>
<feature type="domain" description="NFP/LYK4/5 first LysM" evidence="2">
    <location>
        <begin position="56"/>
        <end position="112"/>
    </location>
</feature>
<accession>A0AAW0KJ55</accession>
<evidence type="ECO:0000313" key="3">
    <source>
        <dbReference type="EMBL" id="KAK7838900.1"/>
    </source>
</evidence>
<dbReference type="InterPro" id="IPR052611">
    <property type="entry name" value="Plant_RLK_LysM"/>
</dbReference>
<dbReference type="AlphaFoldDB" id="A0AAW0KJ55"/>
<sequence length="115" mass="12838">MKKYDLYAICSVLLLVVLLKQHPSKAQQPYVNDKRLKCGQDLNITNGFKCNGDETSCQSSLKFRSTPPYDSPLSIGLLLHADFSFIAEINNITISQEIPTDTKTIIPIDCSCLDQ</sequence>
<organism evidence="3 4">
    <name type="scientific">Quercus suber</name>
    <name type="common">Cork oak</name>
    <dbReference type="NCBI Taxonomy" id="58331"/>
    <lineage>
        <taxon>Eukaryota</taxon>
        <taxon>Viridiplantae</taxon>
        <taxon>Streptophyta</taxon>
        <taxon>Embryophyta</taxon>
        <taxon>Tracheophyta</taxon>
        <taxon>Spermatophyta</taxon>
        <taxon>Magnoliopsida</taxon>
        <taxon>eudicotyledons</taxon>
        <taxon>Gunneridae</taxon>
        <taxon>Pentapetalae</taxon>
        <taxon>rosids</taxon>
        <taxon>fabids</taxon>
        <taxon>Fagales</taxon>
        <taxon>Fagaceae</taxon>
        <taxon>Quercus</taxon>
    </lineage>
</organism>
<evidence type="ECO:0000313" key="4">
    <source>
        <dbReference type="Proteomes" id="UP000237347"/>
    </source>
</evidence>